<dbReference type="PROSITE" id="PS51257">
    <property type="entry name" value="PROKAR_LIPOPROTEIN"/>
    <property type="match status" value="1"/>
</dbReference>
<proteinExistence type="predicted"/>
<dbReference type="Proteomes" id="UP001597201">
    <property type="component" value="Unassembled WGS sequence"/>
</dbReference>
<keyword evidence="3" id="KW-1185">Reference proteome</keyword>
<evidence type="ECO:0000259" key="1">
    <source>
        <dbReference type="PROSITE" id="PS50846"/>
    </source>
</evidence>
<name>A0ABW3XWW7_9FLAO</name>
<dbReference type="InterPro" id="IPR036163">
    <property type="entry name" value="HMA_dom_sf"/>
</dbReference>
<dbReference type="PROSITE" id="PS50846">
    <property type="entry name" value="HMA_2"/>
    <property type="match status" value="1"/>
</dbReference>
<evidence type="ECO:0000313" key="2">
    <source>
        <dbReference type="EMBL" id="MFD1314076.1"/>
    </source>
</evidence>
<gene>
    <name evidence="2" type="ORF">ACFQ39_00480</name>
</gene>
<dbReference type="EMBL" id="JBHTMY010000001">
    <property type="protein sequence ID" value="MFD1314076.1"/>
    <property type="molecule type" value="Genomic_DNA"/>
</dbReference>
<dbReference type="InterPro" id="IPR006121">
    <property type="entry name" value="HMA_dom"/>
</dbReference>
<accession>A0ABW3XWW7</accession>
<reference evidence="3" key="1">
    <citation type="journal article" date="2019" name="Int. J. Syst. Evol. Microbiol.">
        <title>The Global Catalogue of Microorganisms (GCM) 10K type strain sequencing project: providing services to taxonomists for standard genome sequencing and annotation.</title>
        <authorList>
            <consortium name="The Broad Institute Genomics Platform"/>
            <consortium name="The Broad Institute Genome Sequencing Center for Infectious Disease"/>
            <person name="Wu L."/>
            <person name="Ma J."/>
        </authorList>
    </citation>
    <scope>NUCLEOTIDE SEQUENCE [LARGE SCALE GENOMIC DNA]</scope>
    <source>
        <strain evidence="3">CCUG 61485</strain>
    </source>
</reference>
<feature type="domain" description="HMA" evidence="1">
    <location>
        <begin position="38"/>
        <end position="105"/>
    </location>
</feature>
<dbReference type="SUPFAM" id="SSF55008">
    <property type="entry name" value="HMA, heavy metal-associated domain"/>
    <property type="match status" value="1"/>
</dbReference>
<dbReference type="CDD" id="cd00371">
    <property type="entry name" value="HMA"/>
    <property type="match status" value="1"/>
</dbReference>
<sequence>MQKLIFILSTTFLLLFFSCTKSDKEFKLSQKEVVKEIKKVEVDIEGMTCEIGCAKLIESKLSKTEGVQLATVSFEQKKGVIEFDANLIDEKRINDVIEATGGGDLYTVVRSQLVE</sequence>
<evidence type="ECO:0000313" key="3">
    <source>
        <dbReference type="Proteomes" id="UP001597201"/>
    </source>
</evidence>
<dbReference type="Pfam" id="PF00403">
    <property type="entry name" value="HMA"/>
    <property type="match status" value="1"/>
</dbReference>
<protein>
    <submittedName>
        <fullName evidence="2">Heavy-metal-associated domain-containing protein</fullName>
    </submittedName>
</protein>
<organism evidence="2 3">
    <name type="scientific">Namhaeicola litoreus</name>
    <dbReference type="NCBI Taxonomy" id="1052145"/>
    <lineage>
        <taxon>Bacteria</taxon>
        <taxon>Pseudomonadati</taxon>
        <taxon>Bacteroidota</taxon>
        <taxon>Flavobacteriia</taxon>
        <taxon>Flavobacteriales</taxon>
        <taxon>Flavobacteriaceae</taxon>
        <taxon>Namhaeicola</taxon>
    </lineage>
</organism>
<comment type="caution">
    <text evidence="2">The sequence shown here is derived from an EMBL/GenBank/DDBJ whole genome shotgun (WGS) entry which is preliminary data.</text>
</comment>
<dbReference type="Gene3D" id="3.30.70.100">
    <property type="match status" value="1"/>
</dbReference>
<dbReference type="RefSeq" id="WP_377175344.1">
    <property type="nucleotide sequence ID" value="NZ_JBHTMY010000001.1"/>
</dbReference>